<dbReference type="Pfam" id="PF01547">
    <property type="entry name" value="SBP_bac_1"/>
    <property type="match status" value="1"/>
</dbReference>
<evidence type="ECO:0000313" key="2">
    <source>
        <dbReference type="EMBL" id="TDK27015.1"/>
    </source>
</evidence>
<sequence length="459" mass="49756">MEQRSTMRKSVLWAAPAIPFLVLAASGCAPAGNDTEGGDKSITVAYQTTATYTQVDKLMKKAKEDFEEANPGSTVELEPIQAEENDYATKLALMQRSPDTAPDVFYEDSFRVRPDAEAGYLLALDEYLAEWEDWDSSFIDSAKQAGLGADGKTYAVPMGTDTRALWYNTEVFEEAGLDVPWEPKTWDDILSAAGKIKAAIPDAVPFNIYSGTGMGEAASMQGFEMLLYGTEDTLYDTEEGKWVVGSQGFRDSLQFISDVYVGGLGPEVATALDSNYYQQLNGEGYPTNKVGASIDGSWIAGTWLETGPAPWPEWSEVMAVAPMPTQNGQEPGATSMSGGWTLAVGANTKNPDMAFDFISTALNKDNTLSFNKDASQVPVRSDVAEDPSFTESSPVSKFFSDLVEVTHYRPTTSDYPEISGSIQQAMEAVMTGEQSVEEAADAYDDAVRNLVGDDNVIEK</sequence>
<reference evidence="2 3" key="1">
    <citation type="submission" date="2019-03" db="EMBL/GenBank/DDBJ databases">
        <title>Arthrobacter sp. nov., an bacterium isolated from biocrust in Mu Us Desert.</title>
        <authorList>
            <person name="Lixiong L."/>
        </authorList>
    </citation>
    <scope>NUCLEOTIDE SEQUENCE [LARGE SCALE GENOMIC DNA]</scope>
    <source>
        <strain evidence="2 3">SLN-3</strain>
    </source>
</reference>
<accession>A0A4R5U0D3</accession>
<gene>
    <name evidence="2" type="ORF">E2F48_07690</name>
</gene>
<evidence type="ECO:0000256" key="1">
    <source>
        <dbReference type="SAM" id="SignalP"/>
    </source>
</evidence>
<feature type="signal peptide" evidence="1">
    <location>
        <begin position="1"/>
        <end position="31"/>
    </location>
</feature>
<dbReference type="SUPFAM" id="SSF53850">
    <property type="entry name" value="Periplasmic binding protein-like II"/>
    <property type="match status" value="1"/>
</dbReference>
<evidence type="ECO:0000313" key="3">
    <source>
        <dbReference type="Proteomes" id="UP000295411"/>
    </source>
</evidence>
<keyword evidence="3" id="KW-1185">Reference proteome</keyword>
<dbReference type="Gene3D" id="3.40.190.10">
    <property type="entry name" value="Periplasmic binding protein-like II"/>
    <property type="match status" value="2"/>
</dbReference>
<dbReference type="PANTHER" id="PTHR43649">
    <property type="entry name" value="ARABINOSE-BINDING PROTEIN-RELATED"/>
    <property type="match status" value="1"/>
</dbReference>
<name>A0A4R5U0D3_9MICC</name>
<protein>
    <submittedName>
        <fullName evidence="2">Extracellular solute-binding protein</fullName>
    </submittedName>
</protein>
<dbReference type="Proteomes" id="UP000295411">
    <property type="component" value="Unassembled WGS sequence"/>
</dbReference>
<organism evidence="2 3">
    <name type="scientific">Arthrobacter crusticola</name>
    <dbReference type="NCBI Taxonomy" id="2547960"/>
    <lineage>
        <taxon>Bacteria</taxon>
        <taxon>Bacillati</taxon>
        <taxon>Actinomycetota</taxon>
        <taxon>Actinomycetes</taxon>
        <taxon>Micrococcales</taxon>
        <taxon>Micrococcaceae</taxon>
        <taxon>Arthrobacter</taxon>
    </lineage>
</organism>
<proteinExistence type="predicted"/>
<comment type="caution">
    <text evidence="2">The sequence shown here is derived from an EMBL/GenBank/DDBJ whole genome shotgun (WGS) entry which is preliminary data.</text>
</comment>
<feature type="chain" id="PRO_5020657543" evidence="1">
    <location>
        <begin position="32"/>
        <end position="459"/>
    </location>
</feature>
<dbReference type="PANTHER" id="PTHR43649:SF14">
    <property type="entry name" value="BLR3389 PROTEIN"/>
    <property type="match status" value="1"/>
</dbReference>
<dbReference type="OrthoDB" id="3495561at2"/>
<dbReference type="InterPro" id="IPR050490">
    <property type="entry name" value="Bact_solute-bd_prot1"/>
</dbReference>
<dbReference type="AlphaFoldDB" id="A0A4R5U0D3"/>
<dbReference type="PROSITE" id="PS51257">
    <property type="entry name" value="PROKAR_LIPOPROTEIN"/>
    <property type="match status" value="1"/>
</dbReference>
<dbReference type="InterPro" id="IPR006059">
    <property type="entry name" value="SBP"/>
</dbReference>
<keyword evidence="1" id="KW-0732">Signal</keyword>
<dbReference type="EMBL" id="SMTK01000002">
    <property type="protein sequence ID" value="TDK27015.1"/>
    <property type="molecule type" value="Genomic_DNA"/>
</dbReference>